<dbReference type="EMBL" id="JAVFKY010000004">
    <property type="protein sequence ID" value="KAK5577612.1"/>
    <property type="molecule type" value="Genomic_DNA"/>
</dbReference>
<reference evidence="1 2" key="1">
    <citation type="submission" date="2023-11" db="EMBL/GenBank/DDBJ databases">
        <title>Dfirmibasis_genome.</title>
        <authorList>
            <person name="Edelbroek B."/>
            <person name="Kjellin J."/>
            <person name="Jerlstrom-Hultqvist J."/>
            <person name="Soderbom F."/>
        </authorList>
    </citation>
    <scope>NUCLEOTIDE SEQUENCE [LARGE SCALE GENOMIC DNA]</scope>
    <source>
        <strain evidence="1 2">TNS-C-14</strain>
    </source>
</reference>
<dbReference type="AlphaFoldDB" id="A0AAN7YVQ6"/>
<proteinExistence type="predicted"/>
<protein>
    <submittedName>
        <fullName evidence="1">Uncharacterized protein</fullName>
    </submittedName>
</protein>
<keyword evidence="2" id="KW-1185">Reference proteome</keyword>
<gene>
    <name evidence="1" type="ORF">RB653_002555</name>
</gene>
<sequence>MIDVKGKDDKVSLPFHFFQTKSLTNINPIVLRTNFKIKVIVAPPLFGCQFRTI</sequence>
<comment type="caution">
    <text evidence="1">The sequence shown here is derived from an EMBL/GenBank/DDBJ whole genome shotgun (WGS) entry which is preliminary data.</text>
</comment>
<organism evidence="1 2">
    <name type="scientific">Dictyostelium firmibasis</name>
    <dbReference type="NCBI Taxonomy" id="79012"/>
    <lineage>
        <taxon>Eukaryota</taxon>
        <taxon>Amoebozoa</taxon>
        <taxon>Evosea</taxon>
        <taxon>Eumycetozoa</taxon>
        <taxon>Dictyostelia</taxon>
        <taxon>Dictyosteliales</taxon>
        <taxon>Dictyosteliaceae</taxon>
        <taxon>Dictyostelium</taxon>
    </lineage>
</organism>
<name>A0AAN7YVQ6_9MYCE</name>
<evidence type="ECO:0000313" key="1">
    <source>
        <dbReference type="EMBL" id="KAK5577612.1"/>
    </source>
</evidence>
<evidence type="ECO:0000313" key="2">
    <source>
        <dbReference type="Proteomes" id="UP001344447"/>
    </source>
</evidence>
<accession>A0AAN7YVQ6</accession>
<dbReference type="Proteomes" id="UP001344447">
    <property type="component" value="Unassembled WGS sequence"/>
</dbReference>